<reference evidence="8 9" key="1">
    <citation type="journal article" date="2018" name="New Phytol.">
        <title>Phylogenomics of Endogonaceae and evolution of mycorrhizas within Mucoromycota.</title>
        <authorList>
            <person name="Chang Y."/>
            <person name="Desiro A."/>
            <person name="Na H."/>
            <person name="Sandor L."/>
            <person name="Lipzen A."/>
            <person name="Clum A."/>
            <person name="Barry K."/>
            <person name="Grigoriev I.V."/>
            <person name="Martin F.M."/>
            <person name="Stajich J.E."/>
            <person name="Smith M.E."/>
            <person name="Bonito G."/>
            <person name="Spatafora J.W."/>
        </authorList>
    </citation>
    <scope>NUCLEOTIDE SEQUENCE [LARGE SCALE GENOMIC DNA]</scope>
    <source>
        <strain evidence="8 9">GMNB39</strain>
    </source>
</reference>
<keyword evidence="5" id="KW-0539">Nucleus</keyword>
<evidence type="ECO:0008006" key="10">
    <source>
        <dbReference type="Google" id="ProtNLM"/>
    </source>
</evidence>
<dbReference type="OrthoDB" id="77878at2759"/>
<comment type="caution">
    <text evidence="8">The sequence shown here is derived from an EMBL/GenBank/DDBJ whole genome shotgun (WGS) entry which is preliminary data.</text>
</comment>
<keyword evidence="2 7" id="KW-0812">Transmembrane</keyword>
<comment type="subcellular location">
    <subcellularLocation>
        <location evidence="6">Nucleus outer membrane</location>
        <topology evidence="6">Single-pass membrane protein</topology>
    </subcellularLocation>
</comment>
<evidence type="ECO:0000256" key="3">
    <source>
        <dbReference type="ARBA" id="ARBA00022989"/>
    </source>
</evidence>
<comment type="similarity">
    <text evidence="1">Belongs to the TMEM53 family.</text>
</comment>
<proteinExistence type="inferred from homology"/>
<evidence type="ECO:0000256" key="7">
    <source>
        <dbReference type="SAM" id="Phobius"/>
    </source>
</evidence>
<dbReference type="InterPro" id="IPR029058">
    <property type="entry name" value="AB_hydrolase_fold"/>
</dbReference>
<feature type="transmembrane region" description="Helical" evidence="7">
    <location>
        <begin position="193"/>
        <end position="213"/>
    </location>
</feature>
<evidence type="ECO:0000256" key="2">
    <source>
        <dbReference type="ARBA" id="ARBA00022692"/>
    </source>
</evidence>
<keyword evidence="4 7" id="KW-0472">Membrane</keyword>
<dbReference type="PANTHER" id="PTHR12265:SF30">
    <property type="entry name" value="TRANSMEMBRANE PROTEIN 53"/>
    <property type="match status" value="1"/>
</dbReference>
<organism evidence="8 9">
    <name type="scientific">Jimgerdemannia flammicorona</name>
    <dbReference type="NCBI Taxonomy" id="994334"/>
    <lineage>
        <taxon>Eukaryota</taxon>
        <taxon>Fungi</taxon>
        <taxon>Fungi incertae sedis</taxon>
        <taxon>Mucoromycota</taxon>
        <taxon>Mucoromycotina</taxon>
        <taxon>Endogonomycetes</taxon>
        <taxon>Endogonales</taxon>
        <taxon>Endogonaceae</taxon>
        <taxon>Jimgerdemannia</taxon>
    </lineage>
</organism>
<gene>
    <name evidence="8" type="ORF">BC936DRAFT_149671</name>
</gene>
<keyword evidence="3 7" id="KW-1133">Transmembrane helix</keyword>
<keyword evidence="9" id="KW-1185">Reference proteome</keyword>
<dbReference type="AlphaFoldDB" id="A0A433D0D0"/>
<evidence type="ECO:0000313" key="9">
    <source>
        <dbReference type="Proteomes" id="UP000268093"/>
    </source>
</evidence>
<evidence type="ECO:0000313" key="8">
    <source>
        <dbReference type="EMBL" id="RUP44292.1"/>
    </source>
</evidence>
<protein>
    <recommendedName>
        <fullName evidence="10">Indole-diterpene biosynthesis protein PaxU</fullName>
    </recommendedName>
</protein>
<sequence length="312" mass="34548">MIFTPPDPANQQANPDIERIHPRHPLHLERSTVTPATSSPAPVVILLGWTNSQLKHLSRGAAYYRARGFNIVYYHASDRLIFNTSLGIQIATALIPTLDSLGILYTPATSTSTETAVQSLPIPSSQHTSPLVVHVFSNGGCLGLWALFRALHARNLRLRNLRAIIFDSCPGFSSFWALPKALSAGIRSPVRRALTLTLVTVGAVLLFLPYWLYIRVVGSTSFVGAVQDIMSNEEVNSVPRLFLYSTKDDLVSYAKIEEFADQAEALSDRAKGGEGGRVATVRRVRFEETAHVQHWIDERSKEVYWQAISNVI</sequence>
<dbReference type="Gene3D" id="3.40.50.1820">
    <property type="entry name" value="alpha/beta hydrolase"/>
    <property type="match status" value="1"/>
</dbReference>
<dbReference type="PANTHER" id="PTHR12265">
    <property type="entry name" value="TRANSMEMBRANE PROTEIN 53"/>
    <property type="match status" value="1"/>
</dbReference>
<accession>A0A433D0D0</accession>
<dbReference type="InterPro" id="IPR008547">
    <property type="entry name" value="DUF829_TMEM53"/>
</dbReference>
<dbReference type="EMBL" id="RBNI01009194">
    <property type="protein sequence ID" value="RUP44292.1"/>
    <property type="molecule type" value="Genomic_DNA"/>
</dbReference>
<name>A0A433D0D0_9FUNG</name>
<dbReference type="SUPFAM" id="SSF53474">
    <property type="entry name" value="alpha/beta-Hydrolases"/>
    <property type="match status" value="1"/>
</dbReference>
<evidence type="ECO:0000256" key="5">
    <source>
        <dbReference type="ARBA" id="ARBA00023242"/>
    </source>
</evidence>
<evidence type="ECO:0000256" key="4">
    <source>
        <dbReference type="ARBA" id="ARBA00023136"/>
    </source>
</evidence>
<evidence type="ECO:0000256" key="1">
    <source>
        <dbReference type="ARBA" id="ARBA00007387"/>
    </source>
</evidence>
<dbReference type="Proteomes" id="UP000268093">
    <property type="component" value="Unassembled WGS sequence"/>
</dbReference>
<evidence type="ECO:0000256" key="6">
    <source>
        <dbReference type="ARBA" id="ARBA00034303"/>
    </source>
</evidence>
<dbReference type="Pfam" id="PF05705">
    <property type="entry name" value="DUF829"/>
    <property type="match status" value="1"/>
</dbReference>
<dbReference type="GO" id="GO:0005640">
    <property type="term" value="C:nuclear outer membrane"/>
    <property type="evidence" value="ECO:0007669"/>
    <property type="project" value="UniProtKB-SubCell"/>
</dbReference>